<name>A0ABW1ZCX8_9BACT</name>
<evidence type="ECO:0000313" key="2">
    <source>
        <dbReference type="Proteomes" id="UP001596391"/>
    </source>
</evidence>
<keyword evidence="2" id="KW-1185">Reference proteome</keyword>
<comment type="caution">
    <text evidence="1">The sequence shown here is derived from an EMBL/GenBank/DDBJ whole genome shotgun (WGS) entry which is preliminary data.</text>
</comment>
<evidence type="ECO:0000313" key="1">
    <source>
        <dbReference type="EMBL" id="MFC6647320.1"/>
    </source>
</evidence>
<accession>A0ABW1ZCX8</accession>
<protein>
    <submittedName>
        <fullName evidence="1">Nucleoside 2-deoxyribosyltransferase</fullName>
    </submittedName>
</protein>
<proteinExistence type="predicted"/>
<dbReference type="Gene3D" id="3.40.50.450">
    <property type="match status" value="1"/>
</dbReference>
<dbReference type="EMBL" id="JBHSWI010000001">
    <property type="protein sequence ID" value="MFC6647320.1"/>
    <property type="molecule type" value="Genomic_DNA"/>
</dbReference>
<organism evidence="1 2">
    <name type="scientific">Granulicella cerasi</name>
    <dbReference type="NCBI Taxonomy" id="741063"/>
    <lineage>
        <taxon>Bacteria</taxon>
        <taxon>Pseudomonadati</taxon>
        <taxon>Acidobacteriota</taxon>
        <taxon>Terriglobia</taxon>
        <taxon>Terriglobales</taxon>
        <taxon>Acidobacteriaceae</taxon>
        <taxon>Granulicella</taxon>
    </lineage>
</organism>
<dbReference type="RefSeq" id="WP_263370774.1">
    <property type="nucleotide sequence ID" value="NZ_JAGSYD010000002.1"/>
</dbReference>
<dbReference type="Proteomes" id="UP001596391">
    <property type="component" value="Unassembled WGS sequence"/>
</dbReference>
<reference evidence="2" key="1">
    <citation type="journal article" date="2019" name="Int. J. Syst. Evol. Microbiol.">
        <title>The Global Catalogue of Microorganisms (GCM) 10K type strain sequencing project: providing services to taxonomists for standard genome sequencing and annotation.</title>
        <authorList>
            <consortium name="The Broad Institute Genomics Platform"/>
            <consortium name="The Broad Institute Genome Sequencing Center for Infectious Disease"/>
            <person name="Wu L."/>
            <person name="Ma J."/>
        </authorList>
    </citation>
    <scope>NUCLEOTIDE SEQUENCE [LARGE SCALE GENOMIC DNA]</scope>
    <source>
        <strain evidence="2">CGMCC 1.16026</strain>
    </source>
</reference>
<gene>
    <name evidence="1" type="ORF">ACFQBQ_17435</name>
</gene>
<sequence length="255" mass="29089">MSFHAIAVLSGNRQKTIPNKTESQILTDVVIPFVNSGVITAKWGSERRSYQVLELRIYETSSVWDKRQSTLAEHIKRKRNIFSRFENRANDILAVKKPRVFVVTPIQGDKMGDQDQQRVHREYDERFETIERVISDAGGVAIRIDKEHAIEDLVGRIKKEIRGAIFIVADMTDERPSCYFEVGYAEGIGKPIVYIASKQSVLHPGTATKIHFDIHQNVLFFSNLAELDEKLANSIEKNRRKLFDTDAIQLSGESD</sequence>